<proteinExistence type="predicted"/>
<dbReference type="Proteomes" id="UP000258404">
    <property type="component" value="Segment"/>
</dbReference>
<gene>
    <name evidence="2" type="ORF">PHIEF17H_1670</name>
</gene>
<keyword evidence="1" id="KW-0472">Membrane</keyword>
<evidence type="ECO:0000313" key="3">
    <source>
        <dbReference type="Proteomes" id="UP000258404"/>
    </source>
</evidence>
<feature type="transmembrane region" description="Helical" evidence="1">
    <location>
        <begin position="39"/>
        <end position="57"/>
    </location>
</feature>
<protein>
    <submittedName>
        <fullName evidence="2">Uncharacterized protein</fullName>
    </submittedName>
</protein>
<sequence>MVRDEKEVNYFIETLAEERKKKWNGYLTSLRDSVTLSEIRTSYSVMTGAYIVFLYIYNYDLNKRTMVTATLDDWRMPYVYLGEFEYFRELGKMYDDKVKEALDLYVRQIGRSRPESKALGIRRYKEVSRNNRTQTRKFKPRKGNIK</sequence>
<name>A0A2Z6FZT1_9CAUD</name>
<evidence type="ECO:0000313" key="2">
    <source>
        <dbReference type="EMBL" id="BBE37236.1"/>
    </source>
</evidence>
<reference evidence="2 3" key="1">
    <citation type="submission" date="2018-06" db="EMBL/GenBank/DDBJ databases">
        <title>Genome sequence of Enterococcus phage phiEF17H.</title>
        <authorList>
            <person name="Uchiyama J."/>
            <person name="Matsuzaki S."/>
            <person name="Nasukawa T."/>
        </authorList>
    </citation>
    <scope>NUCLEOTIDE SEQUENCE [LARGE SCALE GENOMIC DNA]</scope>
</reference>
<accession>A0A2Z6FZT1</accession>
<keyword evidence="3" id="KW-1185">Reference proteome</keyword>
<keyword evidence="1" id="KW-1133">Transmembrane helix</keyword>
<dbReference type="EMBL" id="AP018714">
    <property type="protein sequence ID" value="BBE37236.1"/>
    <property type="molecule type" value="Genomic_DNA"/>
</dbReference>
<organism evidence="2 3">
    <name type="scientific">Enterococcus phage phiEF17H</name>
    <dbReference type="NCBI Taxonomy" id="2218497"/>
    <lineage>
        <taxon>Viruses</taxon>
        <taxon>Duplodnaviria</taxon>
        <taxon>Heunggongvirae</taxon>
        <taxon>Uroviricota</taxon>
        <taxon>Caudoviricetes</taxon>
        <taxon>Herelleviridae</taxon>
        <taxon>Brockvirinae</taxon>
        <taxon>Kochikohdavirus</taxon>
        <taxon>Kochikohdavirus Ef17h</taxon>
    </lineage>
</organism>
<keyword evidence="1" id="KW-0812">Transmembrane</keyword>
<evidence type="ECO:0000256" key="1">
    <source>
        <dbReference type="SAM" id="Phobius"/>
    </source>
</evidence>